<organism evidence="2 3">
    <name type="scientific">Sesamum angolense</name>
    <dbReference type="NCBI Taxonomy" id="2727404"/>
    <lineage>
        <taxon>Eukaryota</taxon>
        <taxon>Viridiplantae</taxon>
        <taxon>Streptophyta</taxon>
        <taxon>Embryophyta</taxon>
        <taxon>Tracheophyta</taxon>
        <taxon>Spermatophyta</taxon>
        <taxon>Magnoliopsida</taxon>
        <taxon>eudicotyledons</taxon>
        <taxon>Gunneridae</taxon>
        <taxon>Pentapetalae</taxon>
        <taxon>asterids</taxon>
        <taxon>lamiids</taxon>
        <taxon>Lamiales</taxon>
        <taxon>Pedaliaceae</taxon>
        <taxon>Sesamum</taxon>
    </lineage>
</organism>
<protein>
    <recommendedName>
        <fullName evidence="4">Reverse transcriptase domain-containing protein</fullName>
    </recommendedName>
</protein>
<dbReference type="PANTHER" id="PTHR46890:SF48">
    <property type="entry name" value="RNA-DIRECTED DNA POLYMERASE"/>
    <property type="match status" value="1"/>
</dbReference>
<feature type="region of interest" description="Disordered" evidence="1">
    <location>
        <begin position="1"/>
        <end position="20"/>
    </location>
</feature>
<dbReference type="PANTHER" id="PTHR46890">
    <property type="entry name" value="NON-LTR RETROLELEMENT REVERSE TRANSCRIPTASE-LIKE PROTEIN-RELATED"/>
    <property type="match status" value="1"/>
</dbReference>
<comment type="caution">
    <text evidence="2">The sequence shown here is derived from an EMBL/GenBank/DDBJ whole genome shotgun (WGS) entry which is preliminary data.</text>
</comment>
<reference evidence="2" key="1">
    <citation type="submission" date="2020-06" db="EMBL/GenBank/DDBJ databases">
        <authorList>
            <person name="Li T."/>
            <person name="Hu X."/>
            <person name="Zhang T."/>
            <person name="Song X."/>
            <person name="Zhang H."/>
            <person name="Dai N."/>
            <person name="Sheng W."/>
            <person name="Hou X."/>
            <person name="Wei L."/>
        </authorList>
    </citation>
    <scope>NUCLEOTIDE SEQUENCE</scope>
    <source>
        <strain evidence="2">K16</strain>
        <tissue evidence="2">Leaf</tissue>
    </source>
</reference>
<dbReference type="AlphaFoldDB" id="A0AAE2BLL7"/>
<keyword evidence="3" id="KW-1185">Reference proteome</keyword>
<dbReference type="EMBL" id="JACGWL010000013">
    <property type="protein sequence ID" value="KAK4389931.1"/>
    <property type="molecule type" value="Genomic_DNA"/>
</dbReference>
<reference evidence="2" key="2">
    <citation type="journal article" date="2024" name="Plant">
        <title>Genomic evolution and insights into agronomic trait innovations of Sesamum species.</title>
        <authorList>
            <person name="Miao H."/>
            <person name="Wang L."/>
            <person name="Qu L."/>
            <person name="Liu H."/>
            <person name="Sun Y."/>
            <person name="Le M."/>
            <person name="Wang Q."/>
            <person name="Wei S."/>
            <person name="Zheng Y."/>
            <person name="Lin W."/>
            <person name="Duan Y."/>
            <person name="Cao H."/>
            <person name="Xiong S."/>
            <person name="Wang X."/>
            <person name="Wei L."/>
            <person name="Li C."/>
            <person name="Ma Q."/>
            <person name="Ju M."/>
            <person name="Zhao R."/>
            <person name="Li G."/>
            <person name="Mu C."/>
            <person name="Tian Q."/>
            <person name="Mei H."/>
            <person name="Zhang T."/>
            <person name="Gao T."/>
            <person name="Zhang H."/>
        </authorList>
    </citation>
    <scope>NUCLEOTIDE SEQUENCE</scope>
    <source>
        <strain evidence="2">K16</strain>
    </source>
</reference>
<evidence type="ECO:0000256" key="1">
    <source>
        <dbReference type="SAM" id="MobiDB-lite"/>
    </source>
</evidence>
<sequence length="303" mass="33739">MGGKSCGGGQSVRKRKGVATGRRKALREVVAVGGGAREEDGGLGAAMAVVARRRRWQWWWQGGGGPVSPTPKEVKEMVSNINKDSVAGPDGFTSTFYQACWKFIAKDIWEAAKDFFVGTPMPRSFIVTTITLIPKIDSTQTWSDFRPISLCNIELTHSLDLRYSKGNVILKLDMSKAYDRVCWKFLYSMMSRMGFSWRYAQGLRQGDPISASLFIIAAKAFSRGLDQISFLKNLCVVNKSIMPRVPLCQEKNANLIAHRIRNNTSFTMKSLPITYLGAPLYKGHKKKILCETLIDKVESKIAG</sequence>
<gene>
    <name evidence="2" type="ORF">Sango_2330100</name>
</gene>
<evidence type="ECO:0008006" key="4">
    <source>
        <dbReference type="Google" id="ProtNLM"/>
    </source>
</evidence>
<evidence type="ECO:0000313" key="3">
    <source>
        <dbReference type="Proteomes" id="UP001289374"/>
    </source>
</evidence>
<name>A0AAE2BLL7_9LAMI</name>
<accession>A0AAE2BLL7</accession>
<dbReference type="InterPro" id="IPR043502">
    <property type="entry name" value="DNA/RNA_pol_sf"/>
</dbReference>
<evidence type="ECO:0000313" key="2">
    <source>
        <dbReference type="EMBL" id="KAK4389931.1"/>
    </source>
</evidence>
<dbReference type="SUPFAM" id="SSF56672">
    <property type="entry name" value="DNA/RNA polymerases"/>
    <property type="match status" value="1"/>
</dbReference>
<dbReference type="Proteomes" id="UP001289374">
    <property type="component" value="Unassembled WGS sequence"/>
</dbReference>
<proteinExistence type="predicted"/>
<dbReference type="InterPro" id="IPR052343">
    <property type="entry name" value="Retrotransposon-Effector_Assoc"/>
</dbReference>
<feature type="compositionally biased region" description="Gly residues" evidence="1">
    <location>
        <begin position="1"/>
        <end position="10"/>
    </location>
</feature>